<proteinExistence type="predicted"/>
<dbReference type="Pfam" id="PF00903">
    <property type="entry name" value="Glyoxalase"/>
    <property type="match status" value="1"/>
</dbReference>
<dbReference type="Gene3D" id="3.10.180.10">
    <property type="entry name" value="2,3-Dihydroxybiphenyl 1,2-Dioxygenase, domain 1"/>
    <property type="match status" value="1"/>
</dbReference>
<dbReference type="InterPro" id="IPR004360">
    <property type="entry name" value="Glyas_Fos-R_dOase_dom"/>
</dbReference>
<evidence type="ECO:0000313" key="2">
    <source>
        <dbReference type="EMBL" id="MFC0077978.1"/>
    </source>
</evidence>
<keyword evidence="3" id="KW-1185">Reference proteome</keyword>
<name>A0ABV6BR98_9FLAO</name>
<dbReference type="InterPro" id="IPR037523">
    <property type="entry name" value="VOC_core"/>
</dbReference>
<dbReference type="SUPFAM" id="SSF54593">
    <property type="entry name" value="Glyoxalase/Bleomycin resistance protein/Dihydroxybiphenyl dioxygenase"/>
    <property type="match status" value="1"/>
</dbReference>
<dbReference type="PANTHER" id="PTHR36503:SF2">
    <property type="entry name" value="BLR2408 PROTEIN"/>
    <property type="match status" value="1"/>
</dbReference>
<dbReference type="PROSITE" id="PS51819">
    <property type="entry name" value="VOC"/>
    <property type="match status" value="1"/>
</dbReference>
<dbReference type="EMBL" id="JBHLYW010000009">
    <property type="protein sequence ID" value="MFC0077978.1"/>
    <property type="molecule type" value="Genomic_DNA"/>
</dbReference>
<dbReference type="Proteomes" id="UP001589734">
    <property type="component" value="Unassembled WGS sequence"/>
</dbReference>
<accession>A0ABV6BR98</accession>
<protein>
    <submittedName>
        <fullName evidence="2">VOC family protein</fullName>
    </submittedName>
</protein>
<evidence type="ECO:0000259" key="1">
    <source>
        <dbReference type="PROSITE" id="PS51819"/>
    </source>
</evidence>
<dbReference type="RefSeq" id="WP_379682023.1">
    <property type="nucleotide sequence ID" value="NZ_JBHLYW010000009.1"/>
</dbReference>
<feature type="domain" description="VOC" evidence="1">
    <location>
        <begin position="4"/>
        <end position="129"/>
    </location>
</feature>
<sequence>METKMIWANFASANLKTTIDFYTKLGFEYNGTHSSDEIASFLFGENKFIINFFTKERLKDERNGAVGNWENQNEIIFSLSAKSKDEVDHWRAKILNAGGTVFSEPQNYLQGYTFCFSDPDDHKFNVLYWPGM</sequence>
<dbReference type="InterPro" id="IPR029068">
    <property type="entry name" value="Glyas_Bleomycin-R_OHBP_Dase"/>
</dbReference>
<evidence type="ECO:0000313" key="3">
    <source>
        <dbReference type="Proteomes" id="UP001589734"/>
    </source>
</evidence>
<gene>
    <name evidence="2" type="ORF">ACFFLS_13085</name>
</gene>
<comment type="caution">
    <text evidence="2">The sequence shown here is derived from an EMBL/GenBank/DDBJ whole genome shotgun (WGS) entry which is preliminary data.</text>
</comment>
<reference evidence="2 3" key="1">
    <citation type="submission" date="2024-09" db="EMBL/GenBank/DDBJ databases">
        <authorList>
            <person name="Sun Q."/>
            <person name="Mori K."/>
        </authorList>
    </citation>
    <scope>NUCLEOTIDE SEQUENCE [LARGE SCALE GENOMIC DNA]</scope>
    <source>
        <strain evidence="2 3">CGMCC 1.12926</strain>
    </source>
</reference>
<organism evidence="2 3">
    <name type="scientific">Flavobacterium procerum</name>
    <dbReference type="NCBI Taxonomy" id="1455569"/>
    <lineage>
        <taxon>Bacteria</taxon>
        <taxon>Pseudomonadati</taxon>
        <taxon>Bacteroidota</taxon>
        <taxon>Flavobacteriia</taxon>
        <taxon>Flavobacteriales</taxon>
        <taxon>Flavobacteriaceae</taxon>
        <taxon>Flavobacterium</taxon>
    </lineage>
</organism>
<dbReference type="PANTHER" id="PTHR36503">
    <property type="entry name" value="BLR2520 PROTEIN"/>
    <property type="match status" value="1"/>
</dbReference>